<dbReference type="Pfam" id="PF03524">
    <property type="entry name" value="CagX"/>
    <property type="match status" value="1"/>
</dbReference>
<dbReference type="InterPro" id="IPR010258">
    <property type="entry name" value="Conjugal_tfr_TrbG/VirB9/CagX"/>
</dbReference>
<dbReference type="CDD" id="cd06911">
    <property type="entry name" value="VirB9_CagX_TrbG"/>
    <property type="match status" value="1"/>
</dbReference>
<feature type="signal peptide" evidence="4">
    <location>
        <begin position="1"/>
        <end position="21"/>
    </location>
</feature>
<keyword evidence="6" id="KW-1185">Reference proteome</keyword>
<keyword evidence="3" id="KW-0843">Virulence</keyword>
<comment type="similarity">
    <text evidence="1">Belongs to the TrbG/VirB9 family.</text>
</comment>
<gene>
    <name evidence="5" type="primary">virB9</name>
    <name evidence="5" type="ORF">JAO74_17685</name>
</gene>
<dbReference type="InterPro" id="IPR033645">
    <property type="entry name" value="VirB9/CagX/TrbG_C"/>
</dbReference>
<dbReference type="EMBL" id="JAELXS010000017">
    <property type="protein sequence ID" value="MBJ6123614.1"/>
    <property type="molecule type" value="Genomic_DNA"/>
</dbReference>
<evidence type="ECO:0000313" key="6">
    <source>
        <dbReference type="Proteomes" id="UP000640426"/>
    </source>
</evidence>
<dbReference type="RefSeq" id="WP_199041392.1">
    <property type="nucleotide sequence ID" value="NZ_JAELXS010000017.1"/>
</dbReference>
<dbReference type="NCBIfam" id="TIGR02781">
    <property type="entry name" value="VirB9"/>
    <property type="match status" value="1"/>
</dbReference>
<dbReference type="Gene3D" id="2.60.40.2500">
    <property type="match status" value="1"/>
</dbReference>
<proteinExistence type="inferred from homology"/>
<protein>
    <submittedName>
        <fullName evidence="5">P-type conjugative transfer protein VirB9</fullName>
    </submittedName>
</protein>
<organism evidence="5 6">
    <name type="scientific">Sphingomonas mollis</name>
    <dbReference type="NCBI Taxonomy" id="2795726"/>
    <lineage>
        <taxon>Bacteria</taxon>
        <taxon>Pseudomonadati</taxon>
        <taxon>Pseudomonadota</taxon>
        <taxon>Alphaproteobacteria</taxon>
        <taxon>Sphingomonadales</taxon>
        <taxon>Sphingomonadaceae</taxon>
        <taxon>Sphingomonas</taxon>
    </lineage>
</organism>
<dbReference type="InterPro" id="IPR014148">
    <property type="entry name" value="VirB9"/>
</dbReference>
<sequence>MNLLSRSALLASIVVSTVAVANDIPTSGRHDARVRFADYHPDEVFHITGVYRSATQIVFAPNERIAHVALGDTISWEVAPAENMLFLKPREFAGPTNLIVTTRTGEGLRSYTFELVARRGMIGPRAADTYFQVRFRYPADEAAAARQAERQAAAQQLQTAERAAVKSALDVGVLEGKRNLAYTVQGATELQPSEVSDNGVSTVMRFPNQRELPTVYRVLPDGSEAIVPFDVRDDFVVIHALSKEFRLRRGRLVLAIYNENPSFYGQDYKTDTASPIVERTTKGEDER</sequence>
<evidence type="ECO:0000256" key="4">
    <source>
        <dbReference type="SAM" id="SignalP"/>
    </source>
</evidence>
<evidence type="ECO:0000313" key="5">
    <source>
        <dbReference type="EMBL" id="MBJ6123614.1"/>
    </source>
</evidence>
<dbReference type="InterPro" id="IPR038161">
    <property type="entry name" value="VirB9/CagX/TrbG_C_sf"/>
</dbReference>
<accession>A0ABS0XU99</accession>
<reference evidence="6" key="1">
    <citation type="submission" date="2020-12" db="EMBL/GenBank/DDBJ databases">
        <title>Hymenobacter sp.</title>
        <authorList>
            <person name="Kim M.K."/>
        </authorList>
    </citation>
    <scope>NUCLEOTIDE SEQUENCE [LARGE SCALE GENOMIC DNA]</scope>
    <source>
        <strain evidence="6">BT553</strain>
    </source>
</reference>
<feature type="chain" id="PRO_5046776930" evidence="4">
    <location>
        <begin position="22"/>
        <end position="287"/>
    </location>
</feature>
<keyword evidence="2 4" id="KW-0732">Signal</keyword>
<name>A0ABS0XU99_9SPHN</name>
<comment type="caution">
    <text evidence="5">The sequence shown here is derived from an EMBL/GenBank/DDBJ whole genome shotgun (WGS) entry which is preliminary data.</text>
</comment>
<evidence type="ECO:0000256" key="3">
    <source>
        <dbReference type="ARBA" id="ARBA00023026"/>
    </source>
</evidence>
<evidence type="ECO:0000256" key="2">
    <source>
        <dbReference type="ARBA" id="ARBA00022729"/>
    </source>
</evidence>
<evidence type="ECO:0000256" key="1">
    <source>
        <dbReference type="ARBA" id="ARBA00006135"/>
    </source>
</evidence>
<dbReference type="Proteomes" id="UP000640426">
    <property type="component" value="Unassembled WGS sequence"/>
</dbReference>